<dbReference type="AlphaFoldDB" id="A1TT60"/>
<sequence>MQPAGPPGKEADDKGNPSAGTKPSSGEGSGTGGVGRTPSQGSGGNAGGPAGAAFGGSGNKPGDKPDGTTNKPGDGKEQAACGAPGQPKCAIDETGTPKVSPNEYDKAVDQYKIDMDAIRAKVAGTEDKSYFEGWKSMWFAPAVAACQPFALPSVLGVSLAIDPCAVVEGIRYFMAYVWAIVGLAICVQMIGRTIRGSA</sequence>
<feature type="region of interest" description="Disordered" evidence="1">
    <location>
        <begin position="1"/>
        <end position="102"/>
    </location>
</feature>
<name>A1TT60_PARC0</name>
<dbReference type="Proteomes" id="UP000002596">
    <property type="component" value="Chromosome"/>
</dbReference>
<evidence type="ECO:0000256" key="2">
    <source>
        <dbReference type="SAM" id="Phobius"/>
    </source>
</evidence>
<accession>A1TT60</accession>
<proteinExistence type="predicted"/>
<organism evidence="3 4">
    <name type="scientific">Paracidovorax citrulli (strain AAC00-1)</name>
    <name type="common">Acidovorax citrulli</name>
    <dbReference type="NCBI Taxonomy" id="397945"/>
    <lineage>
        <taxon>Bacteria</taxon>
        <taxon>Pseudomonadati</taxon>
        <taxon>Pseudomonadota</taxon>
        <taxon>Betaproteobacteria</taxon>
        <taxon>Burkholderiales</taxon>
        <taxon>Comamonadaceae</taxon>
        <taxon>Paracidovorax</taxon>
    </lineage>
</organism>
<feature type="compositionally biased region" description="Gly residues" evidence="1">
    <location>
        <begin position="27"/>
        <end position="59"/>
    </location>
</feature>
<dbReference type="KEGG" id="aav:Aave_3597"/>
<feature type="transmembrane region" description="Helical" evidence="2">
    <location>
        <begin position="138"/>
        <end position="161"/>
    </location>
</feature>
<keyword evidence="2" id="KW-0472">Membrane</keyword>
<evidence type="ECO:0000313" key="4">
    <source>
        <dbReference type="Proteomes" id="UP000002596"/>
    </source>
</evidence>
<feature type="transmembrane region" description="Helical" evidence="2">
    <location>
        <begin position="173"/>
        <end position="191"/>
    </location>
</feature>
<dbReference type="HOGENOM" id="CLU_1375608_0_0_4"/>
<evidence type="ECO:0000313" key="3">
    <source>
        <dbReference type="EMBL" id="ABM34148.1"/>
    </source>
</evidence>
<evidence type="ECO:0000256" key="1">
    <source>
        <dbReference type="SAM" id="MobiDB-lite"/>
    </source>
</evidence>
<gene>
    <name evidence="3" type="ordered locus">Aave_3597</name>
</gene>
<reference evidence="3" key="1">
    <citation type="submission" date="2006-12" db="EMBL/GenBank/DDBJ databases">
        <title>Complete sequence of Acidovorax avenae subsp. citrulli AAC00-1.</title>
        <authorList>
            <consortium name="US DOE Joint Genome Institute"/>
            <person name="Copeland A."/>
            <person name="Lucas S."/>
            <person name="Lapidus A."/>
            <person name="Barry K."/>
            <person name="Detter J.C."/>
            <person name="Glavina del Rio T."/>
            <person name="Dalin E."/>
            <person name="Tice H."/>
            <person name="Pitluck S."/>
            <person name="Kiss H."/>
            <person name="Brettin T."/>
            <person name="Bruce D."/>
            <person name="Han C."/>
            <person name="Tapia R."/>
            <person name="Gilna P."/>
            <person name="Schmutz J."/>
            <person name="Larimer F."/>
            <person name="Land M."/>
            <person name="Hauser L."/>
            <person name="Kyrpides N."/>
            <person name="Kim E."/>
            <person name="Stahl D."/>
            <person name="Richardson P."/>
        </authorList>
    </citation>
    <scope>NUCLEOTIDE SEQUENCE</scope>
    <source>
        <strain evidence="3">AAC00-1</strain>
    </source>
</reference>
<keyword evidence="2" id="KW-1133">Transmembrane helix</keyword>
<dbReference type="EMBL" id="CP000512">
    <property type="protein sequence ID" value="ABM34148.1"/>
    <property type="molecule type" value="Genomic_DNA"/>
</dbReference>
<protein>
    <submittedName>
        <fullName evidence="3">Uncharacterized protein</fullName>
    </submittedName>
</protein>
<keyword evidence="2" id="KW-0812">Transmembrane</keyword>